<comment type="caution">
    <text evidence="8">The sequence shown here is derived from an EMBL/GenBank/DDBJ whole genome shotgun (WGS) entry which is preliminary data.</text>
</comment>
<reference evidence="9" key="1">
    <citation type="journal article" date="2019" name="Int. J. Syst. Evol. Microbiol.">
        <title>The Global Catalogue of Microorganisms (GCM) 10K type strain sequencing project: providing services to taxonomists for standard genome sequencing and annotation.</title>
        <authorList>
            <consortium name="The Broad Institute Genomics Platform"/>
            <consortium name="The Broad Institute Genome Sequencing Center for Infectious Disease"/>
            <person name="Wu L."/>
            <person name="Ma J."/>
        </authorList>
    </citation>
    <scope>NUCLEOTIDE SEQUENCE [LARGE SCALE GENOMIC DNA]</scope>
    <source>
        <strain evidence="9">JCM 18532</strain>
    </source>
</reference>
<dbReference type="InterPro" id="IPR051677">
    <property type="entry name" value="AfsR-DnrI-RedD_regulator"/>
</dbReference>
<proteinExistence type="inferred from homology"/>
<organism evidence="8 9">
    <name type="scientific">Nocardioides endophyticus</name>
    <dbReference type="NCBI Taxonomy" id="1353775"/>
    <lineage>
        <taxon>Bacteria</taxon>
        <taxon>Bacillati</taxon>
        <taxon>Actinomycetota</taxon>
        <taxon>Actinomycetes</taxon>
        <taxon>Propionibacteriales</taxon>
        <taxon>Nocardioidaceae</taxon>
        <taxon>Nocardioides</taxon>
    </lineage>
</organism>
<dbReference type="SUPFAM" id="SSF48452">
    <property type="entry name" value="TPR-like"/>
    <property type="match status" value="1"/>
</dbReference>
<evidence type="ECO:0000313" key="9">
    <source>
        <dbReference type="Proteomes" id="UP001499882"/>
    </source>
</evidence>
<sequence>MVRSGPAWMTVVRTHSVLSGPKPTAFTDLRYGVWDLRTPCAEQPYPALMRIGVLGTTVASEPSGPVNLGGPKQRALLAALALHRGRAVAVDTLADLVWDGSPPPGVSGTLQGYVAGLRRALEPDRTTRGGGTLLVTEQPGYALRLPDDDLDTVAFENTVASAHTLVAPLADALCRGRPLPAGSADAGELSALHDSLVEALALWRGVPFAELGDVPAAAAERARLEELRVLATEDRAALGILLGLHATVAAELDALTRAHPLRERAWALRALALAGSGRQADALAVLREVRGVLDEELGLEPGAELRAVQSAVLRQDAIAVAEPAASGPASAAGVSTSSTTGSTSTTAAGLETHAPLPFPTLWPWSLAGRDDELAALTGLIDQVVAGTGSLAFVALTGEPGIGKSRLAIELATYADEQGVTIAWGRCSQDDGAPALWPWATVLERLGSALPSTDDGDDGAAAFRAWETVVQTVISAAEKAPLLLVLDDLHWADTSSLRVLRLLTEAVAAESPARLLVLATWREYPVPTGALAEVTEALARKHALRFQLRGISAEATAQVFAQVAQAAPNDADADALRERTEGNPFFLVEYARLARDGDLAALMAEGRPPAAVHEVLSRRLAHLDPATQDLLQTASVVGRIFDLSTLALIADTDEEAALDRLDPAIEAGLVAEDGVDRFRFNHALVRDTVLAGLPQSRRARVHARAAEALSGRPKRETEVARHWLAAGPRHLARAWPAAQAAARSAMTVYAYVEALEMLEYALGAQDDDPASTPVDRFEVLADLADVLRRAGRWLELREVAHEAIEVAGEAAGGAGDLDLLIRAGAMTSTGALWTPGGGDVDEIVVGALRDALDRLPTGDDPRRCRVMLALAGEIYYDSMPQEREALVDEAIAMARRLEDRSLLLIALVKSAIAIWRGANAAQRLEMTTEAAQIARELHDNVGLVSALALRAEAAGEIGDVAALEESLVEGRAEADRIRHVYALLVLDSIEISWSAMRGQFEVVDKLVADMAAIGEVVTIPGSEESIAGAMMMQVLWRDGGEELILGALRTMPVDGFVAVAPPLLTMLCRTGRLDEARDYLTTHREHLDRAVNVDTWYSPMAWSMAAESACHLEERELAATAYEKLVGLAGQSACAGSGSTIGPVDAFLAMAAHTVGDDDLATRHAERAVALCEEWDVPLAGAWVAGQREHFGF</sequence>
<dbReference type="CDD" id="cd15831">
    <property type="entry name" value="BTAD"/>
    <property type="match status" value="1"/>
</dbReference>
<dbReference type="InterPro" id="IPR011990">
    <property type="entry name" value="TPR-like_helical_dom_sf"/>
</dbReference>
<name>A0ABP8YJ89_9ACTN</name>
<evidence type="ECO:0000256" key="2">
    <source>
        <dbReference type="ARBA" id="ARBA00023015"/>
    </source>
</evidence>
<evidence type="ECO:0000256" key="4">
    <source>
        <dbReference type="ARBA" id="ARBA00023163"/>
    </source>
</evidence>
<dbReference type="InterPro" id="IPR005158">
    <property type="entry name" value="BTAD"/>
</dbReference>
<dbReference type="SMART" id="SM01043">
    <property type="entry name" value="BTAD"/>
    <property type="match status" value="1"/>
</dbReference>
<keyword evidence="3 5" id="KW-0238">DNA-binding</keyword>
<protein>
    <recommendedName>
        <fullName evidence="7">OmpR/PhoB-type domain-containing protein</fullName>
    </recommendedName>
</protein>
<dbReference type="PROSITE" id="PS51755">
    <property type="entry name" value="OMPR_PHOB"/>
    <property type="match status" value="1"/>
</dbReference>
<dbReference type="InterPro" id="IPR001867">
    <property type="entry name" value="OmpR/PhoB-type_DNA-bd"/>
</dbReference>
<evidence type="ECO:0000256" key="5">
    <source>
        <dbReference type="PROSITE-ProRule" id="PRU01091"/>
    </source>
</evidence>
<feature type="region of interest" description="Disordered" evidence="6">
    <location>
        <begin position="327"/>
        <end position="347"/>
    </location>
</feature>
<evidence type="ECO:0000313" key="8">
    <source>
        <dbReference type="EMBL" id="GAA4728935.1"/>
    </source>
</evidence>
<comment type="similarity">
    <text evidence="1">Belongs to the AfsR/DnrI/RedD regulatory family.</text>
</comment>
<dbReference type="Gene3D" id="1.10.10.10">
    <property type="entry name" value="Winged helix-like DNA-binding domain superfamily/Winged helix DNA-binding domain"/>
    <property type="match status" value="1"/>
</dbReference>
<dbReference type="Proteomes" id="UP001499882">
    <property type="component" value="Unassembled WGS sequence"/>
</dbReference>
<dbReference type="Pfam" id="PF13191">
    <property type="entry name" value="AAA_16"/>
    <property type="match status" value="1"/>
</dbReference>
<dbReference type="PANTHER" id="PTHR35807">
    <property type="entry name" value="TRANSCRIPTIONAL REGULATOR REDD-RELATED"/>
    <property type="match status" value="1"/>
</dbReference>
<evidence type="ECO:0000256" key="1">
    <source>
        <dbReference type="ARBA" id="ARBA00005820"/>
    </source>
</evidence>
<dbReference type="InterPro" id="IPR027417">
    <property type="entry name" value="P-loop_NTPase"/>
</dbReference>
<dbReference type="SMART" id="SM00862">
    <property type="entry name" value="Trans_reg_C"/>
    <property type="match status" value="1"/>
</dbReference>
<dbReference type="Pfam" id="PF03704">
    <property type="entry name" value="BTAD"/>
    <property type="match status" value="1"/>
</dbReference>
<dbReference type="Gene3D" id="1.25.40.10">
    <property type="entry name" value="Tetratricopeptide repeat domain"/>
    <property type="match status" value="1"/>
</dbReference>
<accession>A0ABP8YJ89</accession>
<evidence type="ECO:0000256" key="3">
    <source>
        <dbReference type="ARBA" id="ARBA00023125"/>
    </source>
</evidence>
<dbReference type="Gene3D" id="3.40.50.300">
    <property type="entry name" value="P-loop containing nucleotide triphosphate hydrolases"/>
    <property type="match status" value="1"/>
</dbReference>
<dbReference type="InterPro" id="IPR041664">
    <property type="entry name" value="AAA_16"/>
</dbReference>
<keyword evidence="2" id="KW-0805">Transcription regulation</keyword>
<dbReference type="PANTHER" id="PTHR35807:SF1">
    <property type="entry name" value="TRANSCRIPTIONAL REGULATOR REDD"/>
    <property type="match status" value="1"/>
</dbReference>
<dbReference type="InterPro" id="IPR016032">
    <property type="entry name" value="Sig_transdc_resp-reg_C-effctor"/>
</dbReference>
<feature type="domain" description="OmpR/PhoB-type" evidence="7">
    <location>
        <begin position="38"/>
        <end position="145"/>
    </location>
</feature>
<evidence type="ECO:0000256" key="6">
    <source>
        <dbReference type="SAM" id="MobiDB-lite"/>
    </source>
</evidence>
<keyword evidence="9" id="KW-1185">Reference proteome</keyword>
<gene>
    <name evidence="8" type="ORF">GCM10023350_10150</name>
</gene>
<dbReference type="SUPFAM" id="SSF52540">
    <property type="entry name" value="P-loop containing nucleoside triphosphate hydrolases"/>
    <property type="match status" value="1"/>
</dbReference>
<dbReference type="EMBL" id="BAABKN010000006">
    <property type="protein sequence ID" value="GAA4728935.1"/>
    <property type="molecule type" value="Genomic_DNA"/>
</dbReference>
<keyword evidence="4" id="KW-0804">Transcription</keyword>
<evidence type="ECO:0000259" key="7">
    <source>
        <dbReference type="PROSITE" id="PS51755"/>
    </source>
</evidence>
<feature type="DNA-binding region" description="OmpR/PhoB-type" evidence="5">
    <location>
        <begin position="38"/>
        <end position="145"/>
    </location>
</feature>
<dbReference type="Pfam" id="PF00486">
    <property type="entry name" value="Trans_reg_C"/>
    <property type="match status" value="1"/>
</dbReference>
<dbReference type="InterPro" id="IPR036388">
    <property type="entry name" value="WH-like_DNA-bd_sf"/>
</dbReference>
<dbReference type="SUPFAM" id="SSF46894">
    <property type="entry name" value="C-terminal effector domain of the bipartite response regulators"/>
    <property type="match status" value="1"/>
</dbReference>